<proteinExistence type="predicted"/>
<reference evidence="1" key="1">
    <citation type="submission" date="2014-11" db="EMBL/GenBank/DDBJ databases">
        <authorList>
            <person name="Amaro Gonzalez C."/>
        </authorList>
    </citation>
    <scope>NUCLEOTIDE SEQUENCE</scope>
</reference>
<accession>A0A0E9VNT9</accession>
<protein>
    <submittedName>
        <fullName evidence="1">Uncharacterized protein</fullName>
    </submittedName>
</protein>
<sequence>MYCTAASV</sequence>
<organism evidence="1">
    <name type="scientific">Anguilla anguilla</name>
    <name type="common">European freshwater eel</name>
    <name type="synonym">Muraena anguilla</name>
    <dbReference type="NCBI Taxonomy" id="7936"/>
    <lineage>
        <taxon>Eukaryota</taxon>
        <taxon>Metazoa</taxon>
        <taxon>Chordata</taxon>
        <taxon>Craniata</taxon>
        <taxon>Vertebrata</taxon>
        <taxon>Euteleostomi</taxon>
        <taxon>Actinopterygii</taxon>
        <taxon>Neopterygii</taxon>
        <taxon>Teleostei</taxon>
        <taxon>Anguilliformes</taxon>
        <taxon>Anguillidae</taxon>
        <taxon>Anguilla</taxon>
    </lineage>
</organism>
<dbReference type="EMBL" id="GBXM01028808">
    <property type="protein sequence ID" value="JAH79769.1"/>
    <property type="molecule type" value="Transcribed_RNA"/>
</dbReference>
<reference evidence="1" key="2">
    <citation type="journal article" date="2015" name="Fish Shellfish Immunol.">
        <title>Early steps in the European eel (Anguilla anguilla)-Vibrio vulnificus interaction in the gills: Role of the RtxA13 toxin.</title>
        <authorList>
            <person name="Callol A."/>
            <person name="Pajuelo D."/>
            <person name="Ebbesson L."/>
            <person name="Teles M."/>
            <person name="MacKenzie S."/>
            <person name="Amaro C."/>
        </authorList>
    </citation>
    <scope>NUCLEOTIDE SEQUENCE</scope>
</reference>
<name>A0A0E9VNT9_ANGAN</name>
<evidence type="ECO:0000313" key="1">
    <source>
        <dbReference type="EMBL" id="JAH79769.1"/>
    </source>
</evidence>